<dbReference type="EMBL" id="JBBPBK010000003">
    <property type="protein sequence ID" value="KAK9288713.1"/>
    <property type="molecule type" value="Genomic_DNA"/>
</dbReference>
<organism evidence="2 3">
    <name type="scientific">Liquidambar formosana</name>
    <name type="common">Formosan gum</name>
    <dbReference type="NCBI Taxonomy" id="63359"/>
    <lineage>
        <taxon>Eukaryota</taxon>
        <taxon>Viridiplantae</taxon>
        <taxon>Streptophyta</taxon>
        <taxon>Embryophyta</taxon>
        <taxon>Tracheophyta</taxon>
        <taxon>Spermatophyta</taxon>
        <taxon>Magnoliopsida</taxon>
        <taxon>eudicotyledons</taxon>
        <taxon>Gunneridae</taxon>
        <taxon>Pentapetalae</taxon>
        <taxon>Saxifragales</taxon>
        <taxon>Altingiaceae</taxon>
        <taxon>Liquidambar</taxon>
    </lineage>
</organism>
<comment type="caution">
    <text evidence="2">The sequence shown here is derived from an EMBL/GenBank/DDBJ whole genome shotgun (WGS) entry which is preliminary data.</text>
</comment>
<evidence type="ECO:0000313" key="3">
    <source>
        <dbReference type="Proteomes" id="UP001415857"/>
    </source>
</evidence>
<evidence type="ECO:0000256" key="1">
    <source>
        <dbReference type="SAM" id="MobiDB-lite"/>
    </source>
</evidence>
<proteinExistence type="predicted"/>
<evidence type="ECO:0000313" key="2">
    <source>
        <dbReference type="EMBL" id="KAK9288713.1"/>
    </source>
</evidence>
<name>A0AAP0X792_LIQFO</name>
<reference evidence="2 3" key="1">
    <citation type="journal article" date="2024" name="Plant J.">
        <title>Genome sequences and population genomics reveal climatic adaptation and genomic divergence between two closely related sweetgum species.</title>
        <authorList>
            <person name="Xu W.Q."/>
            <person name="Ren C.Q."/>
            <person name="Zhang X.Y."/>
            <person name="Comes H.P."/>
            <person name="Liu X.H."/>
            <person name="Li Y.G."/>
            <person name="Kettle C.J."/>
            <person name="Jalonen R."/>
            <person name="Gaisberger H."/>
            <person name="Ma Y.Z."/>
            <person name="Qiu Y.X."/>
        </authorList>
    </citation>
    <scope>NUCLEOTIDE SEQUENCE [LARGE SCALE GENOMIC DNA]</scope>
    <source>
        <strain evidence="2">Hangzhou</strain>
    </source>
</reference>
<dbReference type="AlphaFoldDB" id="A0AAP0X792"/>
<gene>
    <name evidence="2" type="ORF">L1049_017176</name>
</gene>
<dbReference type="Proteomes" id="UP001415857">
    <property type="component" value="Unassembled WGS sequence"/>
</dbReference>
<feature type="region of interest" description="Disordered" evidence="1">
    <location>
        <begin position="91"/>
        <end position="112"/>
    </location>
</feature>
<accession>A0AAP0X792</accession>
<protein>
    <submittedName>
        <fullName evidence="2">Uncharacterized protein</fullName>
    </submittedName>
</protein>
<sequence>MVAHTDNFQSGITNEGAYCGRVVGELIHVASKDWNRELISRVFLPNEAEVMCQIPLSKRLPTDSWMWHYNSKGVFSVCSAYDLVVEKWKRDLSSKRGESSTSQNEDSLMRVI</sequence>
<keyword evidence="3" id="KW-1185">Reference proteome</keyword>